<gene>
    <name evidence="1" type="ORF">MENTE1834_LOCUS3738</name>
</gene>
<proteinExistence type="predicted"/>
<organism evidence="1 2">
    <name type="scientific">Meloidogyne enterolobii</name>
    <name type="common">Root-knot nematode worm</name>
    <name type="synonym">Meloidogyne mayaguensis</name>
    <dbReference type="NCBI Taxonomy" id="390850"/>
    <lineage>
        <taxon>Eukaryota</taxon>
        <taxon>Metazoa</taxon>
        <taxon>Ecdysozoa</taxon>
        <taxon>Nematoda</taxon>
        <taxon>Chromadorea</taxon>
        <taxon>Rhabditida</taxon>
        <taxon>Tylenchina</taxon>
        <taxon>Tylenchomorpha</taxon>
        <taxon>Tylenchoidea</taxon>
        <taxon>Meloidogynidae</taxon>
        <taxon>Meloidogyninae</taxon>
        <taxon>Meloidogyne</taxon>
    </lineage>
</organism>
<sequence length="118" mass="14199">MLIKQFLNFFVFLFLPYFEFFKIPSPHYFLSLFFLISNDSLPNTLLDFLSLSIFKDFLPLRKSQSFPPSFNFFLLKPFHLTIFNNNFIIPSKKEGYLSIIHFHKNIFSHTTTFLLFHK</sequence>
<name>A0ACB0XU95_MELEN</name>
<evidence type="ECO:0000313" key="2">
    <source>
        <dbReference type="Proteomes" id="UP001497535"/>
    </source>
</evidence>
<evidence type="ECO:0000313" key="1">
    <source>
        <dbReference type="EMBL" id="CAK5018138.1"/>
    </source>
</evidence>
<reference evidence="1" key="1">
    <citation type="submission" date="2023-11" db="EMBL/GenBank/DDBJ databases">
        <authorList>
            <person name="Poullet M."/>
        </authorList>
    </citation>
    <scope>NUCLEOTIDE SEQUENCE</scope>
    <source>
        <strain evidence="1">E1834</strain>
    </source>
</reference>
<dbReference type="EMBL" id="CAVMJV010000003">
    <property type="protein sequence ID" value="CAK5018138.1"/>
    <property type="molecule type" value="Genomic_DNA"/>
</dbReference>
<comment type="caution">
    <text evidence="1">The sequence shown here is derived from an EMBL/GenBank/DDBJ whole genome shotgun (WGS) entry which is preliminary data.</text>
</comment>
<protein>
    <submittedName>
        <fullName evidence="1">Uncharacterized protein</fullName>
    </submittedName>
</protein>
<dbReference type="Proteomes" id="UP001497535">
    <property type="component" value="Unassembled WGS sequence"/>
</dbReference>
<accession>A0ACB0XU95</accession>
<keyword evidence="2" id="KW-1185">Reference proteome</keyword>